<name>A0A814QHH9_9BILA</name>
<keyword evidence="1" id="KW-0433">Leucine-rich repeat</keyword>
<dbReference type="Pfam" id="PF13855">
    <property type="entry name" value="LRR_8"/>
    <property type="match status" value="1"/>
</dbReference>
<evidence type="ECO:0000313" key="4">
    <source>
        <dbReference type="EMBL" id="CAF1120388.1"/>
    </source>
</evidence>
<dbReference type="PANTHER" id="PTHR24373">
    <property type="entry name" value="SLIT RELATED LEUCINE-RICH REPEAT NEURONAL PROTEIN"/>
    <property type="match status" value="1"/>
</dbReference>
<dbReference type="SUPFAM" id="SSF52058">
    <property type="entry name" value="L domain-like"/>
    <property type="match status" value="1"/>
</dbReference>
<dbReference type="PROSITE" id="PS51450">
    <property type="entry name" value="LRR"/>
    <property type="match status" value="2"/>
</dbReference>
<evidence type="ECO:0000256" key="3">
    <source>
        <dbReference type="ARBA" id="ARBA00022737"/>
    </source>
</evidence>
<evidence type="ECO:0000256" key="2">
    <source>
        <dbReference type="ARBA" id="ARBA00022729"/>
    </source>
</evidence>
<dbReference type="Proteomes" id="UP000663879">
    <property type="component" value="Unassembled WGS sequence"/>
</dbReference>
<dbReference type="InterPro" id="IPR003591">
    <property type="entry name" value="Leu-rich_rpt_typical-subtyp"/>
</dbReference>
<dbReference type="SMART" id="SM00369">
    <property type="entry name" value="LRR_TYP"/>
    <property type="match status" value="4"/>
</dbReference>
<dbReference type="AlphaFoldDB" id="A0A814QHH9"/>
<keyword evidence="3" id="KW-0677">Repeat</keyword>
<comment type="caution">
    <text evidence="4">The sequence shown here is derived from an EMBL/GenBank/DDBJ whole genome shotgun (WGS) entry which is preliminary data.</text>
</comment>
<dbReference type="Gene3D" id="3.80.10.10">
    <property type="entry name" value="Ribonuclease Inhibitor"/>
    <property type="match status" value="2"/>
</dbReference>
<dbReference type="InterPro" id="IPR001611">
    <property type="entry name" value="Leu-rich_rpt"/>
</dbReference>
<dbReference type="EMBL" id="CAJNOC010008765">
    <property type="protein sequence ID" value="CAF1120388.1"/>
    <property type="molecule type" value="Genomic_DNA"/>
</dbReference>
<accession>A0A814QHH9</accession>
<evidence type="ECO:0000256" key="1">
    <source>
        <dbReference type="ARBA" id="ARBA00022614"/>
    </source>
</evidence>
<dbReference type="PANTHER" id="PTHR24373:SF275">
    <property type="entry name" value="TIR DOMAIN-CONTAINING PROTEIN"/>
    <property type="match status" value="1"/>
</dbReference>
<dbReference type="InterPro" id="IPR050328">
    <property type="entry name" value="Dev_Immune_Receptor"/>
</dbReference>
<proteinExistence type="predicted"/>
<organism evidence="4 5">
    <name type="scientific">Brachionus calyciflorus</name>
    <dbReference type="NCBI Taxonomy" id="104777"/>
    <lineage>
        <taxon>Eukaryota</taxon>
        <taxon>Metazoa</taxon>
        <taxon>Spiralia</taxon>
        <taxon>Gnathifera</taxon>
        <taxon>Rotifera</taxon>
        <taxon>Eurotatoria</taxon>
        <taxon>Monogononta</taxon>
        <taxon>Pseudotrocha</taxon>
        <taxon>Ploima</taxon>
        <taxon>Brachionidae</taxon>
        <taxon>Brachionus</taxon>
    </lineage>
</organism>
<sequence>MLNLKTLILSNNLISKLESDVFKDLISLTYLSLKNNNLSLIEPDYFDGLINLVKLDLNGCNINKINLGSFENLKILDLGNNKITFFSQNLSSLTELYLTNNPLRNLTYPMVNFKNSNLETLGISECQLKFVDFDILRNYPLRFLGIAGNSFDFNNETFIGFKYLKKVKVNLNDADRLNLMFPNIIFNNTI</sequence>
<dbReference type="Pfam" id="PF00560">
    <property type="entry name" value="LRR_1"/>
    <property type="match status" value="1"/>
</dbReference>
<dbReference type="InterPro" id="IPR032675">
    <property type="entry name" value="LRR_dom_sf"/>
</dbReference>
<dbReference type="OrthoDB" id="676979at2759"/>
<keyword evidence="2" id="KW-0732">Signal</keyword>
<gene>
    <name evidence="4" type="ORF">OXX778_LOCUS22015</name>
</gene>
<evidence type="ECO:0000313" key="5">
    <source>
        <dbReference type="Proteomes" id="UP000663879"/>
    </source>
</evidence>
<protein>
    <submittedName>
        <fullName evidence="4">Uncharacterized protein</fullName>
    </submittedName>
</protein>
<keyword evidence="5" id="KW-1185">Reference proteome</keyword>
<reference evidence="4" key="1">
    <citation type="submission" date="2021-02" db="EMBL/GenBank/DDBJ databases">
        <authorList>
            <person name="Nowell W R."/>
        </authorList>
    </citation>
    <scope>NUCLEOTIDE SEQUENCE</scope>
    <source>
        <strain evidence="4">Ploen Becks lab</strain>
    </source>
</reference>